<evidence type="ECO:0000256" key="9">
    <source>
        <dbReference type="ARBA" id="ARBA00022821"/>
    </source>
</evidence>
<evidence type="ECO:0000259" key="14">
    <source>
        <dbReference type="Pfam" id="PF23598"/>
    </source>
</evidence>
<keyword evidence="4" id="KW-0963">Cytoplasm</keyword>
<dbReference type="InterPro" id="IPR027417">
    <property type="entry name" value="P-loop_NTPase"/>
</dbReference>
<keyword evidence="8" id="KW-0547">Nucleotide-binding</keyword>
<dbReference type="Gene3D" id="1.10.8.430">
    <property type="entry name" value="Helical domain of apoptotic protease-activating factors"/>
    <property type="match status" value="1"/>
</dbReference>
<dbReference type="InterPro" id="IPR002182">
    <property type="entry name" value="NB-ARC"/>
</dbReference>
<evidence type="ECO:0000256" key="1">
    <source>
        <dbReference type="ARBA" id="ARBA00002074"/>
    </source>
</evidence>
<evidence type="ECO:0000256" key="5">
    <source>
        <dbReference type="ARBA" id="ARBA00022614"/>
    </source>
</evidence>
<keyword evidence="6" id="KW-0381">Hypersensitive response</keyword>
<dbReference type="PANTHER" id="PTHR23155">
    <property type="entry name" value="DISEASE RESISTANCE PROTEIN RP"/>
    <property type="match status" value="1"/>
</dbReference>
<dbReference type="Proteomes" id="UP001604336">
    <property type="component" value="Unassembled WGS sequence"/>
</dbReference>
<comment type="caution">
    <text evidence="15">The sequence shown here is derived from an EMBL/GenBank/DDBJ whole genome shotgun (WGS) entry which is preliminary data.</text>
</comment>
<keyword evidence="16" id="KW-1185">Reference proteome</keyword>
<evidence type="ECO:0000256" key="3">
    <source>
        <dbReference type="ARBA" id="ARBA00008894"/>
    </source>
</evidence>
<dbReference type="InterPro" id="IPR042197">
    <property type="entry name" value="Apaf_helical"/>
</dbReference>
<dbReference type="GO" id="GO:0051607">
    <property type="term" value="P:defense response to virus"/>
    <property type="evidence" value="ECO:0007669"/>
    <property type="project" value="UniProtKB-ARBA"/>
</dbReference>
<organism evidence="15 16">
    <name type="scientific">Abeliophyllum distichum</name>
    <dbReference type="NCBI Taxonomy" id="126358"/>
    <lineage>
        <taxon>Eukaryota</taxon>
        <taxon>Viridiplantae</taxon>
        <taxon>Streptophyta</taxon>
        <taxon>Embryophyta</taxon>
        <taxon>Tracheophyta</taxon>
        <taxon>Spermatophyta</taxon>
        <taxon>Magnoliopsida</taxon>
        <taxon>eudicotyledons</taxon>
        <taxon>Gunneridae</taxon>
        <taxon>Pentapetalae</taxon>
        <taxon>asterids</taxon>
        <taxon>lamiids</taxon>
        <taxon>Lamiales</taxon>
        <taxon>Oleaceae</taxon>
        <taxon>Forsythieae</taxon>
        <taxon>Abeliophyllum</taxon>
    </lineage>
</organism>
<sequence length="681" mass="77917">MNLQKVIENIDSISEEVEKMKDMDDIEGSSKSSSSNKMAMVGSNDDLMQIKDPLTGPPSKLKSISIVGIEGIEEVVKMKDRNDVEDLQPMKSLPATSSKSASTNKSAMVGFDDDLLQVKERLIGPSSKLKIISIVGMGGIGKTTLATNVYNDSCIEYHFHIRAGTKISQVYNVRAILTSLLNSMTDLSHELNLMETQELKMKLYQTLMGNRYLILMDDVWDINAWEEVKSLFPDEHNGSRIIFTTRLSGVAADSSSHIHRLNFLSLEQSWNLLRQKVFGEKCCPLELEEIGKRIAEKSKGLALALVVIGGLLYKADKTRAYWEYVAENVKSAVTGNYDDFMEILSWSYNHLPHRLRACFLYMGVFPEDYVIHVSHLTRLWVAEGFLKPIIPKSLEQVAKEYLEDLIDRNLIMVHDRNNYGEIKTCNIHDLMRDLSMRKAQEEKFLHIANQQVGISPEVIKNQRRLSIHREMLYDTGDIYDSTFRSLLYFTDSLLPSGIMCFQLLRVLDVCNINFYKFPIGIVELVNLRYIALSYTRKFKIPTSISKLRNLQTLIVFGKSMGGILFLPSELLKMPRLRHLLFDEGVLLCSRGPQNGNLQTLSGLRNFECRKDVLQIFPNLKILGISYYYDSRKGWSFYCLENLVHLCQLDNLKCRFVYKSWGEYSLHLPKTLLGENLWILCL</sequence>
<dbReference type="PANTHER" id="PTHR23155:SF1152">
    <property type="entry name" value="AAA+ ATPASE DOMAIN-CONTAINING PROTEIN"/>
    <property type="match status" value="1"/>
</dbReference>
<evidence type="ECO:0000256" key="4">
    <source>
        <dbReference type="ARBA" id="ARBA00022490"/>
    </source>
</evidence>
<feature type="domain" description="Disease resistance R13L4/SHOC-2-like LRR" evidence="14">
    <location>
        <begin position="484"/>
        <end position="656"/>
    </location>
</feature>
<dbReference type="Pfam" id="PF23598">
    <property type="entry name" value="LRR_14"/>
    <property type="match status" value="1"/>
</dbReference>
<evidence type="ECO:0000313" key="15">
    <source>
        <dbReference type="EMBL" id="KAL2532801.1"/>
    </source>
</evidence>
<dbReference type="SUPFAM" id="SSF52540">
    <property type="entry name" value="P-loop containing nucleoside triphosphate hydrolases"/>
    <property type="match status" value="1"/>
</dbReference>
<dbReference type="FunFam" id="3.40.50.300:FF:001091">
    <property type="entry name" value="Probable disease resistance protein At1g61300"/>
    <property type="match status" value="1"/>
</dbReference>
<dbReference type="InterPro" id="IPR044974">
    <property type="entry name" value="Disease_R_plants"/>
</dbReference>
<evidence type="ECO:0000259" key="13">
    <source>
        <dbReference type="Pfam" id="PF23559"/>
    </source>
</evidence>
<dbReference type="PRINTS" id="PR00364">
    <property type="entry name" value="DISEASERSIST"/>
</dbReference>
<dbReference type="InterPro" id="IPR055414">
    <property type="entry name" value="LRR_R13L4/SHOC2-like"/>
</dbReference>
<dbReference type="AlphaFoldDB" id="A0ABD1V634"/>
<comment type="similarity">
    <text evidence="3">Belongs to the disease resistance NB-LRR family.</text>
</comment>
<feature type="domain" description="Disease resistance protein winged helix" evidence="13">
    <location>
        <begin position="364"/>
        <end position="434"/>
    </location>
</feature>
<dbReference type="GO" id="GO:0005524">
    <property type="term" value="F:ATP binding"/>
    <property type="evidence" value="ECO:0007669"/>
    <property type="project" value="UniProtKB-KW"/>
</dbReference>
<dbReference type="GO" id="GO:0005737">
    <property type="term" value="C:cytoplasm"/>
    <property type="evidence" value="ECO:0007669"/>
    <property type="project" value="UniProtKB-SubCell"/>
</dbReference>
<evidence type="ECO:0000256" key="8">
    <source>
        <dbReference type="ARBA" id="ARBA00022741"/>
    </source>
</evidence>
<gene>
    <name evidence="15" type="ORF">Adt_06152</name>
</gene>
<evidence type="ECO:0000256" key="10">
    <source>
        <dbReference type="ARBA" id="ARBA00022840"/>
    </source>
</evidence>
<keyword evidence="9" id="KW-0611">Plant defense</keyword>
<proteinExistence type="inferred from homology"/>
<feature type="domain" description="NB-ARC" evidence="12">
    <location>
        <begin position="113"/>
        <end position="281"/>
    </location>
</feature>
<evidence type="ECO:0000256" key="2">
    <source>
        <dbReference type="ARBA" id="ARBA00004496"/>
    </source>
</evidence>
<dbReference type="Gene3D" id="3.80.10.10">
    <property type="entry name" value="Ribonuclease Inhibitor"/>
    <property type="match status" value="1"/>
</dbReference>
<dbReference type="Pfam" id="PF23559">
    <property type="entry name" value="WHD_DRP"/>
    <property type="match status" value="1"/>
</dbReference>
<evidence type="ECO:0000256" key="6">
    <source>
        <dbReference type="ARBA" id="ARBA00022667"/>
    </source>
</evidence>
<dbReference type="FunFam" id="1.10.10.10:FF:000322">
    <property type="entry name" value="Probable disease resistance protein At1g63360"/>
    <property type="match status" value="1"/>
</dbReference>
<dbReference type="SUPFAM" id="SSF52058">
    <property type="entry name" value="L domain-like"/>
    <property type="match status" value="1"/>
</dbReference>
<dbReference type="InterPro" id="IPR032675">
    <property type="entry name" value="LRR_dom_sf"/>
</dbReference>
<comment type="subcellular location">
    <subcellularLocation>
        <location evidence="2">Cytoplasm</location>
    </subcellularLocation>
</comment>
<reference evidence="16" key="1">
    <citation type="submission" date="2024-07" db="EMBL/GenBank/DDBJ databases">
        <title>Two chromosome-level genome assemblies of Korean endemic species Abeliophyllum distichum and Forsythia ovata (Oleaceae).</title>
        <authorList>
            <person name="Jang H."/>
        </authorList>
    </citation>
    <scope>NUCLEOTIDE SEQUENCE [LARGE SCALE GENOMIC DNA]</scope>
</reference>
<dbReference type="InterPro" id="IPR058922">
    <property type="entry name" value="WHD_DRP"/>
</dbReference>
<evidence type="ECO:0000256" key="11">
    <source>
        <dbReference type="SAM" id="MobiDB-lite"/>
    </source>
</evidence>
<dbReference type="EMBL" id="JBFOLK010000002">
    <property type="protein sequence ID" value="KAL2532801.1"/>
    <property type="molecule type" value="Genomic_DNA"/>
</dbReference>
<evidence type="ECO:0000259" key="12">
    <source>
        <dbReference type="Pfam" id="PF00931"/>
    </source>
</evidence>
<dbReference type="Pfam" id="PF00931">
    <property type="entry name" value="NB-ARC"/>
    <property type="match status" value="1"/>
</dbReference>
<dbReference type="Gene3D" id="1.10.10.10">
    <property type="entry name" value="Winged helix-like DNA-binding domain superfamily/Winged helix DNA-binding domain"/>
    <property type="match status" value="1"/>
</dbReference>
<dbReference type="Gene3D" id="3.40.50.300">
    <property type="entry name" value="P-loop containing nucleotide triphosphate hydrolases"/>
    <property type="match status" value="1"/>
</dbReference>
<dbReference type="InterPro" id="IPR036388">
    <property type="entry name" value="WH-like_DNA-bd_sf"/>
</dbReference>
<accession>A0ABD1V634</accession>
<evidence type="ECO:0000313" key="16">
    <source>
        <dbReference type="Proteomes" id="UP001604336"/>
    </source>
</evidence>
<protein>
    <submittedName>
        <fullName evidence="15">Disease resistance protein RPP13</fullName>
    </submittedName>
</protein>
<keyword evidence="7" id="KW-0677">Repeat</keyword>
<keyword evidence="10" id="KW-0067">ATP-binding</keyword>
<name>A0ABD1V634_9LAMI</name>
<evidence type="ECO:0000256" key="7">
    <source>
        <dbReference type="ARBA" id="ARBA00022737"/>
    </source>
</evidence>
<comment type="function">
    <text evidence="1">Confers resistance to late blight (Phytophthora infestans) races carrying the avirulence gene Avr1. Resistance proteins guard the plant against pathogens that contain an appropriate avirulence protein via an indirect interaction with this avirulence protein. That triggers a defense system including the hypersensitive response, which restricts the pathogen growth.</text>
</comment>
<feature type="region of interest" description="Disordered" evidence="11">
    <location>
        <begin position="20"/>
        <end position="39"/>
    </location>
</feature>
<dbReference type="GO" id="GO:0009626">
    <property type="term" value="P:plant-type hypersensitive response"/>
    <property type="evidence" value="ECO:0007669"/>
    <property type="project" value="UniProtKB-KW"/>
</dbReference>
<keyword evidence="5" id="KW-0433">Leucine-rich repeat</keyword>